<evidence type="ECO:0000313" key="1">
    <source>
        <dbReference type="EMBL" id="MCE8536846.1"/>
    </source>
</evidence>
<gene>
    <name evidence="1" type="ORF">KBY27_05215</name>
</gene>
<proteinExistence type="predicted"/>
<accession>A0A9Q3WIW9</accession>
<dbReference type="RefSeq" id="WP_234218660.1">
    <property type="nucleotide sequence ID" value="NZ_JAGQAF010000003.1"/>
</dbReference>
<name>A0A9Q3WIW9_9RHOB</name>
<comment type="caution">
    <text evidence="1">The sequence shown here is derived from an EMBL/GenBank/DDBJ whole genome shotgun (WGS) entry which is preliminary data.</text>
</comment>
<dbReference type="EMBL" id="JAGQAF010000003">
    <property type="protein sequence ID" value="MCE8536846.1"/>
    <property type="molecule type" value="Genomic_DNA"/>
</dbReference>
<sequence length="80" mass="9091">MLFPMGSAALCLAMIHDLKCAGDSFRLDATMSFHELEERKGFHWRQKTNAASFHCSPAIGENFGIDLRQISRFQSILQME</sequence>
<protein>
    <submittedName>
        <fullName evidence="1">Uncharacterized protein</fullName>
    </submittedName>
</protein>
<evidence type="ECO:0000313" key="2">
    <source>
        <dbReference type="Proteomes" id="UP000813672"/>
    </source>
</evidence>
<organism evidence="1 2">
    <name type="scientific">Ruegeria pomeroyi</name>
    <dbReference type="NCBI Taxonomy" id="89184"/>
    <lineage>
        <taxon>Bacteria</taxon>
        <taxon>Pseudomonadati</taxon>
        <taxon>Pseudomonadota</taxon>
        <taxon>Alphaproteobacteria</taxon>
        <taxon>Rhodobacterales</taxon>
        <taxon>Roseobacteraceae</taxon>
        <taxon>Ruegeria</taxon>
    </lineage>
</organism>
<dbReference type="Proteomes" id="UP000813672">
    <property type="component" value="Unassembled WGS sequence"/>
</dbReference>
<reference evidence="1" key="1">
    <citation type="journal article" date="2021" name="Environ. Microbiol.">
        <title>Cryptic niche differentiation of novel sediment ecotypes of Rugeria pomeroyi correlates with nitrate respiration.</title>
        <authorList>
            <person name="Lin X."/>
            <person name="McNichol J."/>
            <person name="Chu X."/>
            <person name="Qian Y."/>
            <person name="Luo H."/>
        </authorList>
    </citation>
    <scope>NUCLEOTIDE SEQUENCE</scope>
    <source>
        <strain evidence="1">SZCCDBB064</strain>
    </source>
</reference>
<dbReference type="AlphaFoldDB" id="A0A9Q3WIW9"/>